<reference evidence="2" key="1">
    <citation type="journal article" date="2009" name="Rice">
        <title>De Novo Next Generation Sequencing of Plant Genomes.</title>
        <authorList>
            <person name="Rounsley S."/>
            <person name="Marri P.R."/>
            <person name="Yu Y."/>
            <person name="He R."/>
            <person name="Sisneros N."/>
            <person name="Goicoechea J.L."/>
            <person name="Lee S.J."/>
            <person name="Angelova A."/>
            <person name="Kudrna D."/>
            <person name="Luo M."/>
            <person name="Affourtit J."/>
            <person name="Desany B."/>
            <person name="Knight J."/>
            <person name="Niazi F."/>
            <person name="Egholm M."/>
            <person name="Wing R.A."/>
        </authorList>
    </citation>
    <scope>NUCLEOTIDE SEQUENCE [LARGE SCALE GENOMIC DNA]</scope>
    <source>
        <strain evidence="2">cv. IRGC 105608</strain>
    </source>
</reference>
<sequence length="64" mass="7040">MEGVIRHLPVPITTATVGPSTSRPSIPPQIQNPNPTGSNVDRRCHRHIIDLHDHQFLSNSSPDP</sequence>
<name>A0A0D3HFY6_9ORYZ</name>
<reference evidence="2" key="2">
    <citation type="submission" date="2015-03" db="UniProtKB">
        <authorList>
            <consortium name="EnsemblPlants"/>
        </authorList>
    </citation>
    <scope>IDENTIFICATION</scope>
</reference>
<dbReference type="AlphaFoldDB" id="A0A0D3HFY6"/>
<dbReference type="Gramene" id="OBART10G16680.1">
    <property type="protein sequence ID" value="OBART10G16680.1"/>
    <property type="gene ID" value="OBART10G16680"/>
</dbReference>
<dbReference type="EnsemblPlants" id="OBART10G16680.1">
    <property type="protein sequence ID" value="OBART10G16680.1"/>
    <property type="gene ID" value="OBART10G16680"/>
</dbReference>
<dbReference type="HOGENOM" id="CLU_2871519_0_0_1"/>
<feature type="region of interest" description="Disordered" evidence="1">
    <location>
        <begin position="1"/>
        <end position="41"/>
    </location>
</feature>
<accession>A0A0D3HFY6</accession>
<protein>
    <submittedName>
        <fullName evidence="2">Uncharacterized protein</fullName>
    </submittedName>
</protein>
<evidence type="ECO:0000313" key="3">
    <source>
        <dbReference type="Proteomes" id="UP000026960"/>
    </source>
</evidence>
<keyword evidence="3" id="KW-1185">Reference proteome</keyword>
<organism evidence="2">
    <name type="scientific">Oryza barthii</name>
    <dbReference type="NCBI Taxonomy" id="65489"/>
    <lineage>
        <taxon>Eukaryota</taxon>
        <taxon>Viridiplantae</taxon>
        <taxon>Streptophyta</taxon>
        <taxon>Embryophyta</taxon>
        <taxon>Tracheophyta</taxon>
        <taxon>Spermatophyta</taxon>
        <taxon>Magnoliopsida</taxon>
        <taxon>Liliopsida</taxon>
        <taxon>Poales</taxon>
        <taxon>Poaceae</taxon>
        <taxon>BOP clade</taxon>
        <taxon>Oryzoideae</taxon>
        <taxon>Oryzeae</taxon>
        <taxon>Oryzinae</taxon>
        <taxon>Oryza</taxon>
    </lineage>
</organism>
<evidence type="ECO:0000256" key="1">
    <source>
        <dbReference type="SAM" id="MobiDB-lite"/>
    </source>
</evidence>
<feature type="compositionally biased region" description="Low complexity" evidence="1">
    <location>
        <begin position="22"/>
        <end position="35"/>
    </location>
</feature>
<evidence type="ECO:0000313" key="2">
    <source>
        <dbReference type="EnsemblPlants" id="OBART10G16680.1"/>
    </source>
</evidence>
<dbReference type="PaxDb" id="65489-OBART10G16680.1"/>
<proteinExistence type="predicted"/>
<dbReference type="Proteomes" id="UP000026960">
    <property type="component" value="Chromosome 10"/>
</dbReference>